<keyword evidence="6" id="KW-0227">DNA damage</keyword>
<dbReference type="SUPFAM" id="SSF52540">
    <property type="entry name" value="P-loop containing nucleoside triphosphate hydrolases"/>
    <property type="match status" value="2"/>
</dbReference>
<evidence type="ECO:0000256" key="1">
    <source>
        <dbReference type="ARBA" id="ARBA00004123"/>
    </source>
</evidence>
<keyword evidence="13" id="KW-0539">Nucleus</keyword>
<evidence type="ECO:0000259" key="18">
    <source>
        <dbReference type="PROSITE" id="PS51194"/>
    </source>
</evidence>
<dbReference type="Pfam" id="PF13920">
    <property type="entry name" value="zf-C3HC4_3"/>
    <property type="match status" value="1"/>
</dbReference>
<evidence type="ECO:0000256" key="6">
    <source>
        <dbReference type="ARBA" id="ARBA00022763"/>
    </source>
</evidence>
<dbReference type="Gene3D" id="3.30.40.10">
    <property type="entry name" value="Zinc/RING finger domain, C3HC4 (zinc finger)"/>
    <property type="match status" value="1"/>
</dbReference>
<evidence type="ECO:0000256" key="15">
    <source>
        <dbReference type="SAM" id="MobiDB-lite"/>
    </source>
</evidence>
<dbReference type="GO" id="GO:0005524">
    <property type="term" value="F:ATP binding"/>
    <property type="evidence" value="ECO:0007669"/>
    <property type="project" value="UniProtKB-KW"/>
</dbReference>
<feature type="region of interest" description="Disordered" evidence="15">
    <location>
        <begin position="338"/>
        <end position="366"/>
    </location>
</feature>
<dbReference type="InterPro" id="IPR050628">
    <property type="entry name" value="SNF2_RAD54_helicase_TF"/>
</dbReference>
<evidence type="ECO:0000256" key="14">
    <source>
        <dbReference type="PROSITE-ProRule" id="PRU00175"/>
    </source>
</evidence>
<dbReference type="PROSITE" id="PS00518">
    <property type="entry name" value="ZF_RING_1"/>
    <property type="match status" value="1"/>
</dbReference>
<dbReference type="InterPro" id="IPR014905">
    <property type="entry name" value="HIRAN"/>
</dbReference>
<evidence type="ECO:0000256" key="4">
    <source>
        <dbReference type="ARBA" id="ARBA00022723"/>
    </source>
</evidence>
<dbReference type="InterPro" id="IPR027417">
    <property type="entry name" value="P-loop_NTPase"/>
</dbReference>
<dbReference type="Pfam" id="PF00271">
    <property type="entry name" value="Helicase_C"/>
    <property type="match status" value="1"/>
</dbReference>
<evidence type="ECO:0000313" key="19">
    <source>
        <dbReference type="EMBL" id="EGW33587.1"/>
    </source>
</evidence>
<dbReference type="SMART" id="SM00184">
    <property type="entry name" value="RING"/>
    <property type="match status" value="1"/>
</dbReference>
<dbReference type="SMART" id="SM00910">
    <property type="entry name" value="HIRAN"/>
    <property type="match status" value="1"/>
</dbReference>
<protein>
    <recommendedName>
        <fullName evidence="3">DNA repair protein RAD5</fullName>
    </recommendedName>
</protein>
<keyword evidence="12" id="KW-0234">DNA repair</keyword>
<dbReference type="InterPro" id="IPR001841">
    <property type="entry name" value="Znf_RING"/>
</dbReference>
<dbReference type="GO" id="GO:0006281">
    <property type="term" value="P:DNA repair"/>
    <property type="evidence" value="ECO:0007669"/>
    <property type="project" value="UniProtKB-KW"/>
</dbReference>
<keyword evidence="5" id="KW-0547">Nucleotide-binding</keyword>
<evidence type="ECO:0000256" key="9">
    <source>
        <dbReference type="ARBA" id="ARBA00022806"/>
    </source>
</evidence>
<dbReference type="OrthoDB" id="2801544at2759"/>
<evidence type="ECO:0000256" key="7">
    <source>
        <dbReference type="ARBA" id="ARBA00022771"/>
    </source>
</evidence>
<evidence type="ECO:0000256" key="11">
    <source>
        <dbReference type="ARBA" id="ARBA00022840"/>
    </source>
</evidence>
<evidence type="ECO:0000256" key="3">
    <source>
        <dbReference type="ARBA" id="ARBA00013412"/>
    </source>
</evidence>
<proteinExistence type="inferred from homology"/>
<dbReference type="PANTHER" id="PTHR45626">
    <property type="entry name" value="TRANSCRIPTION TERMINATION FACTOR 2-RELATED"/>
    <property type="match status" value="1"/>
</dbReference>
<keyword evidence="4" id="KW-0479">Metal-binding</keyword>
<evidence type="ECO:0000256" key="5">
    <source>
        <dbReference type="ARBA" id="ARBA00022741"/>
    </source>
</evidence>
<gene>
    <name evidence="19" type="ORF">SPAPADRAFT_71410</name>
</gene>
<dbReference type="eggNOG" id="KOG1001">
    <property type="taxonomic scope" value="Eukaryota"/>
</dbReference>
<feature type="compositionally biased region" description="Acidic residues" evidence="15">
    <location>
        <begin position="339"/>
        <end position="348"/>
    </location>
</feature>
<keyword evidence="20" id="KW-1185">Reference proteome</keyword>
<keyword evidence="9" id="KW-0347">Helicase</keyword>
<feature type="region of interest" description="Disordered" evidence="15">
    <location>
        <begin position="108"/>
        <end position="138"/>
    </location>
</feature>
<dbReference type="EMBL" id="GL996501">
    <property type="protein sequence ID" value="EGW33587.1"/>
    <property type="molecule type" value="Genomic_DNA"/>
</dbReference>
<dbReference type="HOGENOM" id="CLU_000315_2_5_1"/>
<evidence type="ECO:0000313" key="20">
    <source>
        <dbReference type="Proteomes" id="UP000000709"/>
    </source>
</evidence>
<dbReference type="GO" id="GO:0008270">
    <property type="term" value="F:zinc ion binding"/>
    <property type="evidence" value="ECO:0007669"/>
    <property type="project" value="UniProtKB-KW"/>
</dbReference>
<keyword evidence="8" id="KW-0378">Hydrolase</keyword>
<dbReference type="InterPro" id="IPR038718">
    <property type="entry name" value="SNF2-like_sf"/>
</dbReference>
<evidence type="ECO:0000259" key="17">
    <source>
        <dbReference type="PROSITE" id="PS51192"/>
    </source>
</evidence>
<dbReference type="InterPro" id="IPR017907">
    <property type="entry name" value="Znf_RING_CS"/>
</dbReference>
<dbReference type="RefSeq" id="XP_007375102.1">
    <property type="nucleotide sequence ID" value="XM_007375040.1"/>
</dbReference>
<dbReference type="SUPFAM" id="SSF57850">
    <property type="entry name" value="RING/U-box"/>
    <property type="match status" value="1"/>
</dbReference>
<dbReference type="PROSITE" id="PS51194">
    <property type="entry name" value="HELICASE_CTER"/>
    <property type="match status" value="1"/>
</dbReference>
<feature type="compositionally biased region" description="Polar residues" evidence="15">
    <location>
        <begin position="428"/>
        <end position="438"/>
    </location>
</feature>
<evidence type="ECO:0000256" key="10">
    <source>
        <dbReference type="ARBA" id="ARBA00022833"/>
    </source>
</evidence>
<dbReference type="InterPro" id="IPR013083">
    <property type="entry name" value="Znf_RING/FYVE/PHD"/>
</dbReference>
<dbReference type="PROSITE" id="PS50089">
    <property type="entry name" value="ZF_RING_2"/>
    <property type="match status" value="1"/>
</dbReference>
<feature type="domain" description="Helicase C-terminal" evidence="18">
    <location>
        <begin position="963"/>
        <end position="1122"/>
    </location>
</feature>
<feature type="region of interest" description="Disordered" evidence="15">
    <location>
        <begin position="19"/>
        <end position="57"/>
    </location>
</feature>
<sequence length="1135" mass="130114">MSVTKKRFFVPKEKVTVPSLDDKSSVESTALSPNTSLFVEDDDDEDEADNESDVTPLPIQIPLGQFETELKATVGDISPQILSYLYNKHSNQSDGVKQAVSELLTCPPDINELLPNSTQQTESPAPPTQKRPTDDVNEQLQSLSKRIHLASQAHQKEVAQQTWDRYIGSIDVQAWATRPTFSPLKYAEKLSLKRLIPKNSSMKSSSIIRLSTIDHYGGREIARIPEDLTRIFSPLIDLDIARFEVSVLEGTKRRLSTADSFLIQIDVFLKNTGFIKNLDALEVKIDNLSKHKNAASKAAKSSNFHATSETDGEAALRLRQYALSRLFDRLRIKPLRLNDDDEEEENSDEPISLDSDDENEQVESTPDQLNLDQLKQFYQANNQSKLLESLPETTVPPSDNFKLNLRTYQKHGLSWMLTRENEISTLDQLSSEQGLSTQSKRDIEENESGTMNPLWRKYKWPKNMSFAVSVGGSTQSSQEREDEFFYANVYNGELSVEKPIIKNSLRGGILADEMGLGKTISALALVNSVPYDTNPEKSNKPYASKTTLIVVPMSLLSQWKQEFEKCNNNNNHYCKLYYGDEIESNLTWSLCSTKPNAKIPTVMITTYGTVLNEFTRIARARDEKGELPPIGLYSVKFFRIIIDEGHNIRNRNTKTAKSLYELESSRKWILTGTPIVNRLDDLYSFTKFLQLDPWSNFSYWKTFVTLPFEQRKISQTLDVIKSILEPIFLRRTKAMKGRDGRPLVELPSKEVIIEEIKFNDQEEKLYGYFKARAFNSFAEGLKSGQLLRQYTQILTHILRLRQVCCHVDLIGGAHEMDDEIIDLESDEDMKKFLKSIKEQQQNRFENDHAVKKTMYSLYSKVDIENSECSICTQSPIPFGEMTITPCGHSYCLTCLLEHLDFPTTTKTCPNCREPISKYQLFRLRNQKTTANEIRFHTKEPKAENYPFQLYLYDPNRSSSKIQALIKHLHDIKSQTPNSKVIVFSQFSSYLDIIETELKVQQDNDFVIYKFDGRLNLKERQKLLDDFNKELSDGKIAILLLSLKAGGVGLNLTTASRAFMMDPWWSPSIEDQAIDRIHRIGQNETVKVVRFIMENSIETKMLKIQERKKQIGEAVAAEEEERRKRRIEEIQILFEE</sequence>
<dbReference type="Gene3D" id="3.40.50.10810">
    <property type="entry name" value="Tandem AAA-ATPase domain"/>
    <property type="match status" value="1"/>
</dbReference>
<dbReference type="Pfam" id="PF08797">
    <property type="entry name" value="HIRAN"/>
    <property type="match status" value="1"/>
</dbReference>
<dbReference type="Proteomes" id="UP000000709">
    <property type="component" value="Unassembled WGS sequence"/>
</dbReference>
<comment type="subcellular location">
    <subcellularLocation>
        <location evidence="1">Nucleus</location>
    </subcellularLocation>
</comment>
<dbReference type="FunCoup" id="G3AKC8">
    <property type="interactions" value="1033"/>
</dbReference>
<evidence type="ECO:0000256" key="13">
    <source>
        <dbReference type="ARBA" id="ARBA00023242"/>
    </source>
</evidence>
<comment type="similarity">
    <text evidence="2">Belongs to the SNF2/RAD54 helicase family.</text>
</comment>
<feature type="compositionally biased region" description="Acidic residues" evidence="15">
    <location>
        <begin position="39"/>
        <end position="52"/>
    </location>
</feature>
<dbReference type="OMA" id="KVEPWSN"/>
<feature type="domain" description="RING-type" evidence="16">
    <location>
        <begin position="868"/>
        <end position="912"/>
    </location>
</feature>
<feature type="compositionally biased region" description="Polar residues" evidence="15">
    <location>
        <begin position="26"/>
        <end position="37"/>
    </location>
</feature>
<dbReference type="GO" id="GO:0003676">
    <property type="term" value="F:nucleic acid binding"/>
    <property type="evidence" value="ECO:0007669"/>
    <property type="project" value="InterPro"/>
</dbReference>
<evidence type="ECO:0000256" key="8">
    <source>
        <dbReference type="ARBA" id="ARBA00022801"/>
    </source>
</evidence>
<accession>G3AKC8</accession>
<dbReference type="KEGG" id="spaa:SPAPADRAFT_71410"/>
<dbReference type="SMART" id="SM00487">
    <property type="entry name" value="DEXDc"/>
    <property type="match status" value="1"/>
</dbReference>
<dbReference type="GO" id="GO:0016818">
    <property type="term" value="F:hydrolase activity, acting on acid anhydrides, in phosphorus-containing anhydrides"/>
    <property type="evidence" value="ECO:0007669"/>
    <property type="project" value="InterPro"/>
</dbReference>
<feature type="region of interest" description="Disordered" evidence="15">
    <location>
        <begin position="428"/>
        <end position="448"/>
    </location>
</feature>
<keyword evidence="11" id="KW-0067">ATP-binding</keyword>
<dbReference type="Pfam" id="PF00176">
    <property type="entry name" value="SNF2-rel_dom"/>
    <property type="match status" value="1"/>
</dbReference>
<dbReference type="InterPro" id="IPR014001">
    <property type="entry name" value="Helicase_ATP-bd"/>
</dbReference>
<name>G3AKC8_SPAPN</name>
<evidence type="ECO:0000259" key="16">
    <source>
        <dbReference type="PROSITE" id="PS50089"/>
    </source>
</evidence>
<organism evidence="20">
    <name type="scientific">Spathaspora passalidarum (strain NRRL Y-27907 / 11-Y1)</name>
    <dbReference type="NCBI Taxonomy" id="619300"/>
    <lineage>
        <taxon>Eukaryota</taxon>
        <taxon>Fungi</taxon>
        <taxon>Dikarya</taxon>
        <taxon>Ascomycota</taxon>
        <taxon>Saccharomycotina</taxon>
        <taxon>Pichiomycetes</taxon>
        <taxon>Debaryomycetaceae</taxon>
        <taxon>Spathaspora</taxon>
    </lineage>
</organism>
<dbReference type="CDD" id="cd18008">
    <property type="entry name" value="DEXDc_SHPRH-like"/>
    <property type="match status" value="1"/>
</dbReference>
<evidence type="ECO:0000256" key="12">
    <source>
        <dbReference type="ARBA" id="ARBA00023204"/>
    </source>
</evidence>
<dbReference type="Gene3D" id="3.40.50.300">
    <property type="entry name" value="P-loop containing nucleotide triphosphate hydrolases"/>
    <property type="match status" value="1"/>
</dbReference>
<keyword evidence="7 14" id="KW-0863">Zinc-finger</keyword>
<dbReference type="GO" id="GO:0005634">
    <property type="term" value="C:nucleus"/>
    <property type="evidence" value="ECO:0007669"/>
    <property type="project" value="UniProtKB-SubCell"/>
</dbReference>
<dbReference type="AlphaFoldDB" id="G3AKC8"/>
<dbReference type="GeneID" id="18875378"/>
<dbReference type="InParanoid" id="G3AKC8"/>
<reference evidence="19 20" key="1">
    <citation type="journal article" date="2011" name="Proc. Natl. Acad. Sci. U.S.A.">
        <title>Comparative genomics of xylose-fermenting fungi for enhanced biofuel production.</title>
        <authorList>
            <person name="Wohlbach D.J."/>
            <person name="Kuo A."/>
            <person name="Sato T.K."/>
            <person name="Potts K.M."/>
            <person name="Salamov A.A."/>
            <person name="LaButti K.M."/>
            <person name="Sun H."/>
            <person name="Clum A."/>
            <person name="Pangilinan J.L."/>
            <person name="Lindquist E.A."/>
            <person name="Lucas S."/>
            <person name="Lapidus A."/>
            <person name="Jin M."/>
            <person name="Gunawan C."/>
            <person name="Balan V."/>
            <person name="Dale B.E."/>
            <person name="Jeffries T.W."/>
            <person name="Zinkel R."/>
            <person name="Barry K.W."/>
            <person name="Grigoriev I.V."/>
            <person name="Gasch A.P."/>
        </authorList>
    </citation>
    <scope>NUCLEOTIDE SEQUENCE [LARGE SCALE GENOMIC DNA]</scope>
    <source>
        <strain evidence="20">NRRL Y-27907 / 11-Y1</strain>
    </source>
</reference>
<evidence type="ECO:0000256" key="2">
    <source>
        <dbReference type="ARBA" id="ARBA00007025"/>
    </source>
</evidence>
<dbReference type="InterPro" id="IPR049730">
    <property type="entry name" value="SNF2/RAD54-like_C"/>
</dbReference>
<dbReference type="InterPro" id="IPR000330">
    <property type="entry name" value="SNF2_N"/>
</dbReference>
<feature type="compositionally biased region" description="Polar residues" evidence="15">
    <location>
        <begin position="114"/>
        <end position="123"/>
    </location>
</feature>
<dbReference type="PANTHER" id="PTHR45626:SF22">
    <property type="entry name" value="DNA REPAIR PROTEIN RAD5"/>
    <property type="match status" value="1"/>
</dbReference>
<dbReference type="GO" id="GO:0004386">
    <property type="term" value="F:helicase activity"/>
    <property type="evidence" value="ECO:0007669"/>
    <property type="project" value="UniProtKB-KW"/>
</dbReference>
<dbReference type="InterPro" id="IPR001650">
    <property type="entry name" value="Helicase_C-like"/>
</dbReference>
<dbReference type="GO" id="GO:0008094">
    <property type="term" value="F:ATP-dependent activity, acting on DNA"/>
    <property type="evidence" value="ECO:0007669"/>
    <property type="project" value="TreeGrafter"/>
</dbReference>
<keyword evidence="10" id="KW-0862">Zinc</keyword>
<dbReference type="PROSITE" id="PS51192">
    <property type="entry name" value="HELICASE_ATP_BIND_1"/>
    <property type="match status" value="1"/>
</dbReference>
<dbReference type="CDD" id="cd18793">
    <property type="entry name" value="SF2_C_SNF"/>
    <property type="match status" value="1"/>
</dbReference>
<dbReference type="SMART" id="SM00490">
    <property type="entry name" value="HELICc"/>
    <property type="match status" value="1"/>
</dbReference>
<feature type="domain" description="Helicase ATP-binding" evidence="17">
    <location>
        <begin position="499"/>
        <end position="692"/>
    </location>
</feature>
<dbReference type="STRING" id="619300.G3AKC8"/>